<feature type="chain" id="PRO_5015477142" evidence="2">
    <location>
        <begin position="18"/>
        <end position="203"/>
    </location>
</feature>
<evidence type="ECO:0000313" key="4">
    <source>
        <dbReference type="Proteomes" id="UP000245956"/>
    </source>
</evidence>
<dbReference type="Proteomes" id="UP000245956">
    <property type="component" value="Unassembled WGS sequence"/>
</dbReference>
<gene>
    <name evidence="3" type="ORF">PCL_01860</name>
</gene>
<dbReference type="AlphaFoldDB" id="A0A2U3E2N3"/>
<evidence type="ECO:0000256" key="2">
    <source>
        <dbReference type="SAM" id="SignalP"/>
    </source>
</evidence>
<protein>
    <submittedName>
        <fullName evidence="3">Uncharacterized protein</fullName>
    </submittedName>
</protein>
<comment type="caution">
    <text evidence="3">The sequence shown here is derived from an EMBL/GenBank/DDBJ whole genome shotgun (WGS) entry which is preliminary data.</text>
</comment>
<reference evidence="3 4" key="1">
    <citation type="journal article" date="2016" name="Front. Microbiol.">
        <title>Genome and transcriptome sequences reveal the specific parasitism of the nematophagous Purpureocillium lilacinum 36-1.</title>
        <authorList>
            <person name="Xie J."/>
            <person name="Li S."/>
            <person name="Mo C."/>
            <person name="Xiao X."/>
            <person name="Peng D."/>
            <person name="Wang G."/>
            <person name="Xiao Y."/>
        </authorList>
    </citation>
    <scope>NUCLEOTIDE SEQUENCE [LARGE SCALE GENOMIC DNA]</scope>
    <source>
        <strain evidence="3 4">36-1</strain>
    </source>
</reference>
<evidence type="ECO:0000256" key="1">
    <source>
        <dbReference type="SAM" id="MobiDB-lite"/>
    </source>
</evidence>
<name>A0A2U3E2N3_PURLI</name>
<organism evidence="3 4">
    <name type="scientific">Purpureocillium lilacinum</name>
    <name type="common">Paecilomyces lilacinus</name>
    <dbReference type="NCBI Taxonomy" id="33203"/>
    <lineage>
        <taxon>Eukaryota</taxon>
        <taxon>Fungi</taxon>
        <taxon>Dikarya</taxon>
        <taxon>Ascomycota</taxon>
        <taxon>Pezizomycotina</taxon>
        <taxon>Sordariomycetes</taxon>
        <taxon>Hypocreomycetidae</taxon>
        <taxon>Hypocreales</taxon>
        <taxon>Ophiocordycipitaceae</taxon>
        <taxon>Purpureocillium</taxon>
    </lineage>
</organism>
<feature type="compositionally biased region" description="Polar residues" evidence="1">
    <location>
        <begin position="189"/>
        <end position="203"/>
    </location>
</feature>
<dbReference type="EMBL" id="LCWV01000014">
    <property type="protein sequence ID" value="PWI68771.1"/>
    <property type="molecule type" value="Genomic_DNA"/>
</dbReference>
<sequence>MKTNLVILLSILGSAGAIPQSGGAAAPRPSREELCAGFSNDSDCSIRLRSCWSLMGYSAVKDVDWNDMKACLQIRPDMDKCTTFEEVKNRYHGDRNACLLQHLICERALATNPSLLFSKEARDECLRQSTKPQRPEAEDICRGYQDNYKTCLFEYKGCSDRLGTKAEWAALEKCVSNNSRVPLSDDEWPTTQGPSTDGATPAH</sequence>
<keyword evidence="2" id="KW-0732">Signal</keyword>
<feature type="region of interest" description="Disordered" evidence="1">
    <location>
        <begin position="182"/>
        <end position="203"/>
    </location>
</feature>
<proteinExistence type="predicted"/>
<accession>A0A2U3E2N3</accession>
<evidence type="ECO:0000313" key="3">
    <source>
        <dbReference type="EMBL" id="PWI68771.1"/>
    </source>
</evidence>
<feature type="signal peptide" evidence="2">
    <location>
        <begin position="1"/>
        <end position="17"/>
    </location>
</feature>